<evidence type="ECO:0000313" key="9">
    <source>
        <dbReference type="Proteomes" id="UP000092382"/>
    </source>
</evidence>
<organism evidence="8 9">
    <name type="scientific">Aphanizomenon flos-aquae LD13</name>
    <dbReference type="NCBI Taxonomy" id="1710894"/>
    <lineage>
        <taxon>Bacteria</taxon>
        <taxon>Bacillati</taxon>
        <taxon>Cyanobacteriota</taxon>
        <taxon>Cyanophyceae</taxon>
        <taxon>Nostocales</taxon>
        <taxon>Aphanizomenonaceae</taxon>
        <taxon>Aphanizomenon</taxon>
    </lineage>
</organism>
<evidence type="ECO:0000256" key="5">
    <source>
        <dbReference type="ARBA" id="ARBA00023316"/>
    </source>
</evidence>
<evidence type="ECO:0000256" key="1">
    <source>
        <dbReference type="ARBA" id="ARBA00004752"/>
    </source>
</evidence>
<dbReference type="AlphaFoldDB" id="A0A1B7VJF6"/>
<dbReference type="InterPro" id="IPR038063">
    <property type="entry name" value="Transpep_catalytic_dom"/>
</dbReference>
<dbReference type="PANTHER" id="PTHR30582">
    <property type="entry name" value="L,D-TRANSPEPTIDASE"/>
    <property type="match status" value="1"/>
</dbReference>
<dbReference type="UniPathway" id="UPA00219"/>
<dbReference type="PATRIC" id="fig|1710894.3.peg.2618"/>
<dbReference type="InterPro" id="IPR005490">
    <property type="entry name" value="LD_TPept_cat_dom"/>
</dbReference>
<keyword evidence="5 6" id="KW-0961">Cell wall biogenesis/degradation</keyword>
<evidence type="ECO:0000256" key="3">
    <source>
        <dbReference type="ARBA" id="ARBA00022960"/>
    </source>
</evidence>
<dbReference type="STRING" id="1803587.GCA_001593825_00506"/>
<dbReference type="GO" id="GO:0071555">
    <property type="term" value="P:cell wall organization"/>
    <property type="evidence" value="ECO:0007669"/>
    <property type="project" value="UniProtKB-UniRule"/>
</dbReference>
<comment type="pathway">
    <text evidence="1 6">Cell wall biogenesis; peptidoglycan biosynthesis.</text>
</comment>
<dbReference type="EMBL" id="LJOY01000089">
    <property type="protein sequence ID" value="OBQ19216.1"/>
    <property type="molecule type" value="Genomic_DNA"/>
</dbReference>
<feature type="active site" description="Proton donor/acceptor" evidence="6">
    <location>
        <position position="131"/>
    </location>
</feature>
<dbReference type="Proteomes" id="UP000092382">
    <property type="component" value="Unassembled WGS sequence"/>
</dbReference>
<dbReference type="GO" id="GO:0008360">
    <property type="term" value="P:regulation of cell shape"/>
    <property type="evidence" value="ECO:0007669"/>
    <property type="project" value="UniProtKB-UniRule"/>
</dbReference>
<evidence type="ECO:0000256" key="4">
    <source>
        <dbReference type="ARBA" id="ARBA00022984"/>
    </source>
</evidence>
<accession>A0A1B7VJF6</accession>
<evidence type="ECO:0000259" key="7">
    <source>
        <dbReference type="PROSITE" id="PS52029"/>
    </source>
</evidence>
<gene>
    <name evidence="8" type="ORF">AN481_17855</name>
</gene>
<keyword evidence="4 6" id="KW-0573">Peptidoglycan synthesis</keyword>
<comment type="caution">
    <text evidence="8">The sequence shown here is derived from an EMBL/GenBank/DDBJ whole genome shotgun (WGS) entry which is preliminary data.</text>
</comment>
<dbReference type="Pfam" id="PF03734">
    <property type="entry name" value="YkuD"/>
    <property type="match status" value="1"/>
</dbReference>
<dbReference type="InterPro" id="IPR050979">
    <property type="entry name" value="LD-transpeptidase"/>
</dbReference>
<evidence type="ECO:0000313" key="8">
    <source>
        <dbReference type="EMBL" id="OBQ19216.1"/>
    </source>
</evidence>
<dbReference type="GO" id="GO:0005576">
    <property type="term" value="C:extracellular region"/>
    <property type="evidence" value="ECO:0007669"/>
    <property type="project" value="TreeGrafter"/>
</dbReference>
<dbReference type="SUPFAM" id="SSF141523">
    <property type="entry name" value="L,D-transpeptidase catalytic domain-like"/>
    <property type="match status" value="1"/>
</dbReference>
<dbReference type="GO" id="GO:0071972">
    <property type="term" value="F:peptidoglycan L,D-transpeptidase activity"/>
    <property type="evidence" value="ECO:0007669"/>
    <property type="project" value="TreeGrafter"/>
</dbReference>
<dbReference type="CDD" id="cd16913">
    <property type="entry name" value="YkuD_like"/>
    <property type="match status" value="1"/>
</dbReference>
<keyword evidence="2" id="KW-0808">Transferase</keyword>
<dbReference type="PANTHER" id="PTHR30582:SF2">
    <property type="entry name" value="L,D-TRANSPEPTIDASE YCIB-RELATED"/>
    <property type="match status" value="1"/>
</dbReference>
<feature type="domain" description="L,D-TPase catalytic" evidence="7">
    <location>
        <begin position="58"/>
        <end position="171"/>
    </location>
</feature>
<reference evidence="8 9" key="1">
    <citation type="submission" date="2015-09" db="EMBL/GenBank/DDBJ databases">
        <title>Whole genome shotgun sequence assembly of Aphanizomenon flos-aquae UKL13.</title>
        <authorList>
            <person name="Driscoll C."/>
        </authorList>
    </citation>
    <scope>NUCLEOTIDE SEQUENCE [LARGE SCALE GENOMIC DNA]</scope>
    <source>
        <strain evidence="8">MDT13</strain>
    </source>
</reference>
<dbReference type="GO" id="GO:0016740">
    <property type="term" value="F:transferase activity"/>
    <property type="evidence" value="ECO:0007669"/>
    <property type="project" value="UniProtKB-KW"/>
</dbReference>
<dbReference type="Gene3D" id="2.40.440.10">
    <property type="entry name" value="L,D-transpeptidase catalytic domain-like"/>
    <property type="match status" value="1"/>
</dbReference>
<sequence>MKSLIYTCTSWVNLLKILLAGTAASATIITSVAGEVWANSPPQKTPNTVQILKKSDQRWIQIDLSQQKLIAWKGNKPVYAVRISSGKKATSTRTGTFKIQTKLKKARMKGRGYDIADVPHTMYYQGSYAIHGAYWHNKFGTPVSHGCVNLSPPHAKWLFNWANVGTTVVIQK</sequence>
<keyword evidence="3 6" id="KW-0133">Cell shape</keyword>
<dbReference type="GO" id="GO:0018104">
    <property type="term" value="P:peptidoglycan-protein cross-linking"/>
    <property type="evidence" value="ECO:0007669"/>
    <property type="project" value="TreeGrafter"/>
</dbReference>
<evidence type="ECO:0000256" key="6">
    <source>
        <dbReference type="PROSITE-ProRule" id="PRU01373"/>
    </source>
</evidence>
<evidence type="ECO:0000256" key="2">
    <source>
        <dbReference type="ARBA" id="ARBA00022679"/>
    </source>
</evidence>
<name>A0A1B7VJF6_APHFL</name>
<dbReference type="PROSITE" id="PS52029">
    <property type="entry name" value="LD_TPASE"/>
    <property type="match status" value="1"/>
</dbReference>
<proteinExistence type="predicted"/>
<protein>
    <recommendedName>
        <fullName evidence="7">L,D-TPase catalytic domain-containing protein</fullName>
    </recommendedName>
</protein>
<feature type="active site" description="Nucleophile" evidence="6">
    <location>
        <position position="147"/>
    </location>
</feature>